<dbReference type="STRING" id="411483.FAEPRAA2165_00496"/>
<evidence type="ECO:0000313" key="2">
    <source>
        <dbReference type="Proteomes" id="UP000004619"/>
    </source>
</evidence>
<proteinExistence type="predicted"/>
<gene>
    <name evidence="1" type="ORF">FAEPRAA2165_00496</name>
</gene>
<name>C7H2J8_FAED2</name>
<protein>
    <submittedName>
        <fullName evidence="1">Uncharacterized protein</fullName>
    </submittedName>
</protein>
<keyword evidence="2" id="KW-1185">Reference proteome</keyword>
<reference evidence="1" key="1">
    <citation type="submission" date="2009-08" db="EMBL/GenBank/DDBJ databases">
        <authorList>
            <person name="Weinstock G."/>
            <person name="Sodergren E."/>
            <person name="Clifton S."/>
            <person name="Fulton L."/>
            <person name="Fulton B."/>
            <person name="Courtney L."/>
            <person name="Fronick C."/>
            <person name="Harrison M."/>
            <person name="Strong C."/>
            <person name="Farmer C."/>
            <person name="Delahaunty K."/>
            <person name="Markovic C."/>
            <person name="Hall O."/>
            <person name="Minx P."/>
            <person name="Tomlinson C."/>
            <person name="Mitreva M."/>
            <person name="Nelson J."/>
            <person name="Hou S."/>
            <person name="Wollam A."/>
            <person name="Pepin K.H."/>
            <person name="Johnson M."/>
            <person name="Bhonagiri V."/>
            <person name="Nash W.E."/>
            <person name="Warren W."/>
            <person name="Chinwalla A."/>
            <person name="Mardis E.R."/>
            <person name="Wilson R.K."/>
        </authorList>
    </citation>
    <scope>NUCLEOTIDE SEQUENCE [LARGE SCALE GENOMIC DNA]</scope>
    <source>
        <strain evidence="1">A2-165</strain>
    </source>
</reference>
<evidence type="ECO:0000313" key="1">
    <source>
        <dbReference type="EMBL" id="EEU97911.1"/>
    </source>
</evidence>
<organism evidence="1 2">
    <name type="scientific">Faecalibacterium duncaniae (strain DSM 17677 / JCM 31915 / A2-165)</name>
    <name type="common">Faecalibacterium prausnitzii</name>
    <dbReference type="NCBI Taxonomy" id="411483"/>
    <lineage>
        <taxon>Bacteria</taxon>
        <taxon>Bacillati</taxon>
        <taxon>Bacillota</taxon>
        <taxon>Clostridia</taxon>
        <taxon>Eubacteriales</taxon>
        <taxon>Oscillospiraceae</taxon>
        <taxon>Faecalibacterium</taxon>
    </lineage>
</organism>
<dbReference type="HOGENOM" id="CLU_3270316_0_0_9"/>
<dbReference type="EMBL" id="ACOP02000008">
    <property type="protein sequence ID" value="EEU97911.1"/>
    <property type="molecule type" value="Genomic_DNA"/>
</dbReference>
<dbReference type="Proteomes" id="UP000004619">
    <property type="component" value="Unassembled WGS sequence"/>
</dbReference>
<comment type="caution">
    <text evidence="1">The sequence shown here is derived from an EMBL/GenBank/DDBJ whole genome shotgun (WGS) entry which is preliminary data.</text>
</comment>
<dbReference type="AlphaFoldDB" id="C7H2J8"/>
<sequence length="41" mass="4822">MRAWQAEWEIIAVLFTKLSFVFSCDFPIFDGFSQNPLHETV</sequence>
<accession>C7H2J8</accession>